<accession>A0A814RGR7</accession>
<comment type="caution">
    <text evidence="1">The sequence shown here is derived from an EMBL/GenBank/DDBJ whole genome shotgun (WGS) entry which is preliminary data.</text>
</comment>
<protein>
    <submittedName>
        <fullName evidence="1">Uncharacterized protein</fullName>
    </submittedName>
</protein>
<dbReference type="OrthoDB" id="10197067at2759"/>
<sequence length="213" mass="24378">MGQTGKLYCTNDFVQTLKCGLCTQKFDIKSQISKIFNGDKEMLAHIECLKCDMCETSLKKLDEYVLHEKSESCLVINCRLCVEAKESKGKIKCIKSVNHRLSSRQKELLANKIITDKIDMEQVVSTKENLELFIDTLSIFIKCSKKSLANYLNKHMNKSKALENKNEEDIKIMNMLDDLKKMDKIMAPPNQCPFKAQIRTKSILNDVTPNVCN</sequence>
<dbReference type="AlphaFoldDB" id="A0A814RGR7"/>
<dbReference type="Proteomes" id="UP000663879">
    <property type="component" value="Unassembled WGS sequence"/>
</dbReference>
<evidence type="ECO:0000313" key="2">
    <source>
        <dbReference type="Proteomes" id="UP000663879"/>
    </source>
</evidence>
<dbReference type="EMBL" id="CAJNOC010009866">
    <property type="protein sequence ID" value="CAF1133773.1"/>
    <property type="molecule type" value="Genomic_DNA"/>
</dbReference>
<evidence type="ECO:0000313" key="1">
    <source>
        <dbReference type="EMBL" id="CAF1133773.1"/>
    </source>
</evidence>
<organism evidence="1 2">
    <name type="scientific">Brachionus calyciflorus</name>
    <dbReference type="NCBI Taxonomy" id="104777"/>
    <lineage>
        <taxon>Eukaryota</taxon>
        <taxon>Metazoa</taxon>
        <taxon>Spiralia</taxon>
        <taxon>Gnathifera</taxon>
        <taxon>Rotifera</taxon>
        <taxon>Eurotatoria</taxon>
        <taxon>Monogononta</taxon>
        <taxon>Pseudotrocha</taxon>
        <taxon>Ploima</taxon>
        <taxon>Brachionidae</taxon>
        <taxon>Brachionus</taxon>
    </lineage>
</organism>
<keyword evidence="2" id="KW-1185">Reference proteome</keyword>
<proteinExistence type="predicted"/>
<name>A0A814RGR7_9BILA</name>
<gene>
    <name evidence="1" type="ORF">OXX778_LOCUS22592</name>
</gene>
<reference evidence="1" key="1">
    <citation type="submission" date="2021-02" db="EMBL/GenBank/DDBJ databases">
        <authorList>
            <person name="Nowell W R."/>
        </authorList>
    </citation>
    <scope>NUCLEOTIDE SEQUENCE</scope>
    <source>
        <strain evidence="1">Ploen Becks lab</strain>
    </source>
</reference>